<feature type="region of interest" description="Disordered" evidence="8">
    <location>
        <begin position="369"/>
        <end position="414"/>
    </location>
</feature>
<dbReference type="GO" id="GO:0005730">
    <property type="term" value="C:nucleolus"/>
    <property type="evidence" value="ECO:0007669"/>
    <property type="project" value="UniProtKB-SubCell"/>
</dbReference>
<keyword evidence="11" id="KW-1185">Reference proteome</keyword>
<dbReference type="CDD" id="cd12395">
    <property type="entry name" value="RRM2_RBM34"/>
    <property type="match status" value="1"/>
</dbReference>
<evidence type="ECO:0000256" key="7">
    <source>
        <dbReference type="PROSITE-ProRule" id="PRU00176"/>
    </source>
</evidence>
<organism evidence="10 11">
    <name type="scientific">Paraglomus brasilianum</name>
    <dbReference type="NCBI Taxonomy" id="144538"/>
    <lineage>
        <taxon>Eukaryota</taxon>
        <taxon>Fungi</taxon>
        <taxon>Fungi incertae sedis</taxon>
        <taxon>Mucoromycota</taxon>
        <taxon>Glomeromycotina</taxon>
        <taxon>Glomeromycetes</taxon>
        <taxon>Paraglomerales</taxon>
        <taxon>Paraglomeraceae</taxon>
        <taxon>Paraglomus</taxon>
    </lineage>
</organism>
<name>A0A9N9ANJ4_9GLOM</name>
<comment type="similarity">
    <text evidence="3">Belongs to the RRM RBM34 family.</text>
</comment>
<dbReference type="SUPFAM" id="SSF54928">
    <property type="entry name" value="RNA-binding domain, RBD"/>
    <property type="match status" value="2"/>
</dbReference>
<feature type="compositionally biased region" description="Basic and acidic residues" evidence="8">
    <location>
        <begin position="65"/>
        <end position="125"/>
    </location>
</feature>
<keyword evidence="5 7" id="KW-0694">RNA-binding</keyword>
<feature type="compositionally biased region" description="Basic residues" evidence="8">
    <location>
        <begin position="372"/>
        <end position="382"/>
    </location>
</feature>
<sequence length="414" mass="47148">MPDYVPGSLVQTLLGSKSAAVNSELDALFKNSAGPTKLPSLEFKKTYVHTTGSTTSTSTLTSRPSDNDKKHVNRSEKKARFNEEITKSRKQRKSLEEEYEEKLLKTEKKTVEKPEEIQVAHEDSSLAKPTDFYTKKRKSSQPSKKDKAQKKTRLSEGTENIESKKDSNDDNNERRQQQQSEEADYKELKRKFSEFGTIESIRFRSIAFSEPLPRKIAFIRGKLHAERDILNAYIVYTCKEAVTKALPMNAQIFLGKHLCVDSVASPRKHDRKRSVFLGSLAFDAQEEQLWEHFSGCGEIESVRIVRDRKTNLGKGFAYVQFKDRASVNLALMLHDSGLGNRKIRVTKCVDSNMRDDNTARKSKKIMEGTRAVKPKKAPRIRTRTQSWKATHKSVRQKKTGPGNKVGSKKNKKFT</sequence>
<evidence type="ECO:0000256" key="3">
    <source>
        <dbReference type="ARBA" id="ARBA00007077"/>
    </source>
</evidence>
<dbReference type="AlphaFoldDB" id="A0A9N9ANJ4"/>
<dbReference type="EMBL" id="CAJVPI010000450">
    <property type="protein sequence ID" value="CAG8536698.1"/>
    <property type="molecule type" value="Genomic_DNA"/>
</dbReference>
<feature type="domain" description="RRM" evidence="9">
    <location>
        <begin position="273"/>
        <end position="350"/>
    </location>
</feature>
<feature type="region of interest" description="Disordered" evidence="8">
    <location>
        <begin position="48"/>
        <end position="185"/>
    </location>
</feature>
<dbReference type="Pfam" id="PF00076">
    <property type="entry name" value="RRM_1"/>
    <property type="match status" value="1"/>
</dbReference>
<comment type="caution">
    <text evidence="10">The sequence shown here is derived from an EMBL/GenBank/DDBJ whole genome shotgun (WGS) entry which is preliminary data.</text>
</comment>
<keyword evidence="6" id="KW-0539">Nucleus</keyword>
<dbReference type="SMART" id="SM00360">
    <property type="entry name" value="RRM"/>
    <property type="match status" value="1"/>
</dbReference>
<dbReference type="OrthoDB" id="442677at2759"/>
<evidence type="ECO:0000256" key="6">
    <source>
        <dbReference type="ARBA" id="ARBA00023242"/>
    </source>
</evidence>
<evidence type="ECO:0000256" key="1">
    <source>
        <dbReference type="ARBA" id="ARBA00002475"/>
    </source>
</evidence>
<feature type="compositionally biased region" description="Basic residues" evidence="8">
    <location>
        <begin position="389"/>
        <end position="398"/>
    </location>
</feature>
<proteinExistence type="inferred from homology"/>
<evidence type="ECO:0000313" key="10">
    <source>
        <dbReference type="EMBL" id="CAG8536698.1"/>
    </source>
</evidence>
<evidence type="ECO:0000256" key="5">
    <source>
        <dbReference type="ARBA" id="ARBA00022884"/>
    </source>
</evidence>
<evidence type="ECO:0000256" key="2">
    <source>
        <dbReference type="ARBA" id="ARBA00004604"/>
    </source>
</evidence>
<comment type="function">
    <text evidence="1">Involved in pre-25S rRNA processing.</text>
</comment>
<feature type="compositionally biased region" description="Low complexity" evidence="8">
    <location>
        <begin position="50"/>
        <end position="62"/>
    </location>
</feature>
<dbReference type="GO" id="GO:0000463">
    <property type="term" value="P:maturation of LSU-rRNA from tricistronic rRNA transcript (SSU-rRNA, 5.8S rRNA, LSU-rRNA)"/>
    <property type="evidence" value="ECO:0007669"/>
    <property type="project" value="TreeGrafter"/>
</dbReference>
<dbReference type="InterPro" id="IPR000504">
    <property type="entry name" value="RRM_dom"/>
</dbReference>
<evidence type="ECO:0000256" key="8">
    <source>
        <dbReference type="SAM" id="MobiDB-lite"/>
    </source>
</evidence>
<comment type="subcellular location">
    <subcellularLocation>
        <location evidence="2">Nucleus</location>
        <location evidence="2">Nucleolus</location>
    </subcellularLocation>
</comment>
<evidence type="ECO:0000313" key="11">
    <source>
        <dbReference type="Proteomes" id="UP000789739"/>
    </source>
</evidence>
<dbReference type="PANTHER" id="PTHR23236">
    <property type="entry name" value="EUKARYOTIC TRANSLATION INITIATION FACTOR 4B/4H"/>
    <property type="match status" value="1"/>
</dbReference>
<evidence type="ECO:0000256" key="4">
    <source>
        <dbReference type="ARBA" id="ARBA00015520"/>
    </source>
</evidence>
<feature type="compositionally biased region" description="Basic and acidic residues" evidence="8">
    <location>
        <begin position="153"/>
        <end position="176"/>
    </location>
</feature>
<evidence type="ECO:0000259" key="9">
    <source>
        <dbReference type="PROSITE" id="PS50102"/>
    </source>
</evidence>
<dbReference type="PROSITE" id="PS50102">
    <property type="entry name" value="RRM"/>
    <property type="match status" value="1"/>
</dbReference>
<dbReference type="InterPro" id="IPR034221">
    <property type="entry name" value="RBM34_RRM2"/>
</dbReference>
<dbReference type="Proteomes" id="UP000789739">
    <property type="component" value="Unassembled WGS sequence"/>
</dbReference>
<protein>
    <recommendedName>
        <fullName evidence="4">Nucleolar protein 12</fullName>
    </recommendedName>
</protein>
<dbReference type="InterPro" id="IPR035979">
    <property type="entry name" value="RBD_domain_sf"/>
</dbReference>
<dbReference type="PANTHER" id="PTHR23236:SF25">
    <property type="entry name" value="RNA-BINDING PROTEIN 34"/>
    <property type="match status" value="1"/>
</dbReference>
<accession>A0A9N9ANJ4</accession>
<dbReference type="GO" id="GO:0019843">
    <property type="term" value="F:rRNA binding"/>
    <property type="evidence" value="ECO:0007669"/>
    <property type="project" value="TreeGrafter"/>
</dbReference>
<dbReference type="InterPro" id="IPR012677">
    <property type="entry name" value="Nucleotide-bd_a/b_plait_sf"/>
</dbReference>
<reference evidence="10" key="1">
    <citation type="submission" date="2021-06" db="EMBL/GenBank/DDBJ databases">
        <authorList>
            <person name="Kallberg Y."/>
            <person name="Tangrot J."/>
            <person name="Rosling A."/>
        </authorList>
    </citation>
    <scope>NUCLEOTIDE SEQUENCE</scope>
    <source>
        <strain evidence="10">BR232B</strain>
    </source>
</reference>
<gene>
    <name evidence="10" type="ORF">PBRASI_LOCUS4382</name>
</gene>
<dbReference type="Gene3D" id="3.30.70.330">
    <property type="match status" value="2"/>
</dbReference>